<protein>
    <submittedName>
        <fullName evidence="2">L-fucose dehydrogenase</fullName>
    </submittedName>
</protein>
<sequence length="335" mass="37411">MKSADLPPVIFGTSSLGNLYHALDYTVKLDIVRSCILSGMETPVFDTAGKYGAGLALETLGKCLYDLKVKPDQVMICNKLGWYRTELLSSEPTFEPGIWKDVHHDAVQMIDYEGILKCFEQGNSLLGNYPAKMVSVHDPDEYLSDSINDHDYQKRYHHIIEAYTALKELKSSGHVSSIGIGAKDWKVIRRITADVDLDWVMIANSLTLKSHPEELITFVKELHQKNIKVINSAVFNGGFLTGGSFYNYQPVDRETVSGAALLNWRAAFFSICDQFGVLPAEACFNFSFQFAGIGSIALNTTKPEKVAGNVALVRKKIPVEFWKEMLDQGLIETFH</sequence>
<dbReference type="Proteomes" id="UP000094313">
    <property type="component" value="Chromosome"/>
</dbReference>
<accession>A0A1D7QI77</accession>
<keyword evidence="3" id="KW-1185">Reference proteome</keyword>
<dbReference type="InterPro" id="IPR020471">
    <property type="entry name" value="AKR"/>
</dbReference>
<evidence type="ECO:0000313" key="2">
    <source>
        <dbReference type="EMBL" id="AOM78386.1"/>
    </source>
</evidence>
<proteinExistence type="predicted"/>
<dbReference type="KEGG" id="psty:BFS30_15100"/>
<dbReference type="PANTHER" id="PTHR42686">
    <property type="entry name" value="GH17980P-RELATED"/>
    <property type="match status" value="1"/>
</dbReference>
<dbReference type="InterPro" id="IPR036812">
    <property type="entry name" value="NAD(P)_OxRdtase_dom_sf"/>
</dbReference>
<name>A0A1D7QI77_9SPHI</name>
<dbReference type="AlphaFoldDB" id="A0A1D7QI77"/>
<feature type="domain" description="NADP-dependent oxidoreductase" evidence="1">
    <location>
        <begin position="9"/>
        <end position="324"/>
    </location>
</feature>
<dbReference type="PANTHER" id="PTHR42686:SF1">
    <property type="entry name" value="GH17980P-RELATED"/>
    <property type="match status" value="1"/>
</dbReference>
<gene>
    <name evidence="2" type="ORF">BFS30_15100</name>
</gene>
<evidence type="ECO:0000259" key="1">
    <source>
        <dbReference type="Pfam" id="PF00248"/>
    </source>
</evidence>
<dbReference type="EMBL" id="CP017141">
    <property type="protein sequence ID" value="AOM78386.1"/>
    <property type="molecule type" value="Genomic_DNA"/>
</dbReference>
<dbReference type="Pfam" id="PF00248">
    <property type="entry name" value="Aldo_ket_red"/>
    <property type="match status" value="1"/>
</dbReference>
<dbReference type="InterPro" id="IPR023210">
    <property type="entry name" value="NADP_OxRdtase_dom"/>
</dbReference>
<dbReference type="GO" id="GO:0016491">
    <property type="term" value="F:oxidoreductase activity"/>
    <property type="evidence" value="ECO:0007669"/>
    <property type="project" value="InterPro"/>
</dbReference>
<dbReference type="OrthoDB" id="9773828at2"/>
<dbReference type="CDD" id="cd19152">
    <property type="entry name" value="AKR_AKR15A"/>
    <property type="match status" value="1"/>
</dbReference>
<dbReference type="SUPFAM" id="SSF51430">
    <property type="entry name" value="NAD(P)-linked oxidoreductase"/>
    <property type="match status" value="1"/>
</dbReference>
<dbReference type="GO" id="GO:0005829">
    <property type="term" value="C:cytosol"/>
    <property type="evidence" value="ECO:0007669"/>
    <property type="project" value="TreeGrafter"/>
</dbReference>
<reference evidence="2 3" key="1">
    <citation type="submission" date="2016-08" db="EMBL/GenBank/DDBJ databases">
        <authorList>
            <person name="Seilhamer J.J."/>
        </authorList>
    </citation>
    <scope>NUCLEOTIDE SEQUENCE [LARGE SCALE GENOMIC DNA]</scope>
    <source>
        <strain evidence="2 3">DX4</strain>
    </source>
</reference>
<evidence type="ECO:0000313" key="3">
    <source>
        <dbReference type="Proteomes" id="UP000094313"/>
    </source>
</evidence>
<dbReference type="Gene3D" id="3.20.20.100">
    <property type="entry name" value="NADP-dependent oxidoreductase domain"/>
    <property type="match status" value="1"/>
</dbReference>
<organism evidence="2 3">
    <name type="scientific">Pedobacter steynii</name>
    <dbReference type="NCBI Taxonomy" id="430522"/>
    <lineage>
        <taxon>Bacteria</taxon>
        <taxon>Pseudomonadati</taxon>
        <taxon>Bacteroidota</taxon>
        <taxon>Sphingobacteriia</taxon>
        <taxon>Sphingobacteriales</taxon>
        <taxon>Sphingobacteriaceae</taxon>
        <taxon>Pedobacter</taxon>
    </lineage>
</organism>